<evidence type="ECO:0000313" key="18">
    <source>
        <dbReference type="EMBL" id="CAL8108766.1"/>
    </source>
</evidence>
<organism evidence="18 19">
    <name type="scientific">Orchesella dallaii</name>
    <dbReference type="NCBI Taxonomy" id="48710"/>
    <lineage>
        <taxon>Eukaryota</taxon>
        <taxon>Metazoa</taxon>
        <taxon>Ecdysozoa</taxon>
        <taxon>Arthropoda</taxon>
        <taxon>Hexapoda</taxon>
        <taxon>Collembola</taxon>
        <taxon>Entomobryomorpha</taxon>
        <taxon>Entomobryoidea</taxon>
        <taxon>Orchesellidae</taxon>
        <taxon>Orchesellinae</taxon>
        <taxon>Orchesella</taxon>
    </lineage>
</organism>
<evidence type="ECO:0000256" key="9">
    <source>
        <dbReference type="ARBA" id="ARBA00022833"/>
    </source>
</evidence>
<evidence type="ECO:0000256" key="4">
    <source>
        <dbReference type="ARBA" id="ARBA00022603"/>
    </source>
</evidence>
<dbReference type="InterPro" id="IPR044421">
    <property type="entry name" value="SMYD4_SET"/>
</dbReference>
<keyword evidence="9" id="KW-0862">Zinc</keyword>
<dbReference type="InterPro" id="IPR002893">
    <property type="entry name" value="Znf_MYND"/>
</dbReference>
<evidence type="ECO:0000256" key="3">
    <source>
        <dbReference type="ARBA" id="ARBA00022490"/>
    </source>
</evidence>
<dbReference type="Pfam" id="PF00856">
    <property type="entry name" value="SET"/>
    <property type="match status" value="1"/>
</dbReference>
<reference evidence="18 19" key="1">
    <citation type="submission" date="2024-08" db="EMBL/GenBank/DDBJ databases">
        <authorList>
            <person name="Cucini C."/>
            <person name="Frati F."/>
        </authorList>
    </citation>
    <scope>NUCLEOTIDE SEQUENCE [LARGE SCALE GENOMIC DNA]</scope>
</reference>
<evidence type="ECO:0000256" key="15">
    <source>
        <dbReference type="PROSITE-ProRule" id="PRU00134"/>
    </source>
</evidence>
<comment type="subcellular location">
    <subcellularLocation>
        <location evidence="2">Cytoplasm</location>
    </subcellularLocation>
    <subcellularLocation>
        <location evidence="1">Nucleus</location>
    </subcellularLocation>
</comment>
<keyword evidence="19" id="KW-1185">Reference proteome</keyword>
<keyword evidence="6" id="KW-0949">S-adenosyl-L-methionine</keyword>
<evidence type="ECO:0000259" key="17">
    <source>
        <dbReference type="PROSITE" id="PS50865"/>
    </source>
</evidence>
<evidence type="ECO:0000256" key="11">
    <source>
        <dbReference type="ARBA" id="ARBA00048985"/>
    </source>
</evidence>
<dbReference type="PANTHER" id="PTHR46165">
    <property type="entry name" value="SET AND MYND DOMAIN-CONTAINING PROTEIN 4"/>
    <property type="match status" value="1"/>
</dbReference>
<dbReference type="SUPFAM" id="SSF144232">
    <property type="entry name" value="HIT/MYND zinc finger-like"/>
    <property type="match status" value="1"/>
</dbReference>
<keyword evidence="8 15" id="KW-0863">Zinc-finger</keyword>
<sequence length="618" mass="70246">MTKKAEIINEFLNSLVHQKPKKNVTSLFKALNNFLNSQTTQLHSIPDNLQRIEAFSRDHREKLDSIVAQSSSELTSQTPNLVQKNASISEAFRTKGNEFYKLKNLNLALRCYTLALCYAPKDAKCEALAYSNRSACFLESKQYDLCNNDIAHFERISSSWTEPDDLKIKQRIQERKCKVNGFLKPEEDTKSMQEFFTIPVRNTTVPSASPVVGIKNDNERGRHVCNSSNEPIPPGQTIIVERPFAHILLKTYDFELKHCNYCVKDLYGGGIPCEKCVFFIYCSPECQKMNSNQHKHECECSELLFELNMTRTVYLSLSIVLKLNPSTLEDYFKSNDSSELPGFTNGIYDSNAYEPINKLIYHNEILTNKEMFNYVSHAMVLANILEQKSTYFNSSMQHGEVPRAKVLLSTLLFLHQMNLPCNAHSLYKLECSRSPTEDDIRSATYEEVGAGAFALLSMINHSCSPNVVRVTLPNGRTAVISIKIIKPGEEVQDNYGEHFALTDKITRNKFLSSTYNFDCSCEACVGNWPMIHELDDKPNCNCKNAKKCAKCKAYSSELDKLDDSTTLLLNNKPEEAIPKAIHALQFYDNLEQKPCKPVSQAQETLKQALFLVSKKYFQ</sequence>
<dbReference type="InterPro" id="IPR011990">
    <property type="entry name" value="TPR-like_helical_dom_sf"/>
</dbReference>
<keyword evidence="10" id="KW-0539">Nucleus</keyword>
<evidence type="ECO:0000256" key="7">
    <source>
        <dbReference type="ARBA" id="ARBA00022723"/>
    </source>
</evidence>
<evidence type="ECO:0000256" key="5">
    <source>
        <dbReference type="ARBA" id="ARBA00022679"/>
    </source>
</evidence>
<comment type="function">
    <text evidence="12">Protein-lysine N-methyltransferase. Monomethylates PRMT5, modulating its transcriptional activity. May also act as a histone methyltransferase. Plays a critical role in cardiac development. Acts as a key epigenetic regulator of gene expression during cardiac development via its dual activities as a methyltransferase and negative regulator of HDAC1.</text>
</comment>
<accession>A0ABP1QMP7</accession>
<evidence type="ECO:0000259" key="16">
    <source>
        <dbReference type="PROSITE" id="PS50280"/>
    </source>
</evidence>
<evidence type="ECO:0000256" key="13">
    <source>
        <dbReference type="ARBA" id="ARBA00093635"/>
    </source>
</evidence>
<protein>
    <recommendedName>
        <fullName evidence="13">Protein-lysine N-methyltransferase SMYD4</fullName>
    </recommendedName>
    <alternativeName>
        <fullName evidence="14">SET and MYND domain-containing protein 4</fullName>
    </alternativeName>
</protein>
<feature type="domain" description="SET" evidence="16">
    <location>
        <begin position="210"/>
        <end position="496"/>
    </location>
</feature>
<dbReference type="Gene3D" id="2.170.270.10">
    <property type="entry name" value="SET domain"/>
    <property type="match status" value="1"/>
</dbReference>
<proteinExistence type="predicted"/>
<dbReference type="Gene3D" id="6.10.140.2220">
    <property type="match status" value="1"/>
</dbReference>
<name>A0ABP1QMP7_9HEXA</name>
<evidence type="ECO:0000256" key="10">
    <source>
        <dbReference type="ARBA" id="ARBA00023242"/>
    </source>
</evidence>
<evidence type="ECO:0000256" key="12">
    <source>
        <dbReference type="ARBA" id="ARBA00093423"/>
    </source>
</evidence>
<feature type="domain" description="MYND-type" evidence="17">
    <location>
        <begin position="259"/>
        <end position="298"/>
    </location>
</feature>
<keyword evidence="3" id="KW-0963">Cytoplasm</keyword>
<dbReference type="PROSITE" id="PS50865">
    <property type="entry name" value="ZF_MYND_2"/>
    <property type="match status" value="1"/>
</dbReference>
<evidence type="ECO:0000256" key="2">
    <source>
        <dbReference type="ARBA" id="ARBA00004496"/>
    </source>
</evidence>
<keyword evidence="4" id="KW-0489">Methyltransferase</keyword>
<evidence type="ECO:0000313" key="19">
    <source>
        <dbReference type="Proteomes" id="UP001642540"/>
    </source>
</evidence>
<dbReference type="Pfam" id="PF01753">
    <property type="entry name" value="zf-MYND"/>
    <property type="match status" value="1"/>
</dbReference>
<dbReference type="PROSITE" id="PS50280">
    <property type="entry name" value="SET"/>
    <property type="match status" value="1"/>
</dbReference>
<dbReference type="Proteomes" id="UP001642540">
    <property type="component" value="Unassembled WGS sequence"/>
</dbReference>
<dbReference type="Gene3D" id="1.25.40.10">
    <property type="entry name" value="Tetratricopeptide repeat domain"/>
    <property type="match status" value="1"/>
</dbReference>
<comment type="catalytic activity">
    <reaction evidence="11">
        <text>L-lysyl-[protein] + S-adenosyl-L-methionine = N(6)-methyl-L-lysyl-[protein] + S-adenosyl-L-homocysteine + H(+)</text>
        <dbReference type="Rhea" id="RHEA:51736"/>
        <dbReference type="Rhea" id="RHEA-COMP:9752"/>
        <dbReference type="Rhea" id="RHEA-COMP:13053"/>
        <dbReference type="ChEBI" id="CHEBI:15378"/>
        <dbReference type="ChEBI" id="CHEBI:29969"/>
        <dbReference type="ChEBI" id="CHEBI:57856"/>
        <dbReference type="ChEBI" id="CHEBI:59789"/>
        <dbReference type="ChEBI" id="CHEBI:61929"/>
    </reaction>
</comment>
<dbReference type="SUPFAM" id="SSF48452">
    <property type="entry name" value="TPR-like"/>
    <property type="match status" value="1"/>
</dbReference>
<dbReference type="CDD" id="cd10536">
    <property type="entry name" value="SET_SMYD4"/>
    <property type="match status" value="1"/>
</dbReference>
<dbReference type="Gene3D" id="1.10.220.160">
    <property type="match status" value="1"/>
</dbReference>
<dbReference type="PANTHER" id="PTHR46165:SF2">
    <property type="entry name" value="SET AND MYND DOMAIN-CONTAINING PROTEIN 4"/>
    <property type="match status" value="1"/>
</dbReference>
<dbReference type="SUPFAM" id="SSF82199">
    <property type="entry name" value="SET domain"/>
    <property type="match status" value="1"/>
</dbReference>
<evidence type="ECO:0000256" key="1">
    <source>
        <dbReference type="ARBA" id="ARBA00004123"/>
    </source>
</evidence>
<evidence type="ECO:0000256" key="14">
    <source>
        <dbReference type="ARBA" id="ARBA00093680"/>
    </source>
</evidence>
<dbReference type="InterPro" id="IPR052097">
    <property type="entry name" value="SET-MYND_domain_protein"/>
</dbReference>
<dbReference type="InterPro" id="IPR046341">
    <property type="entry name" value="SET_dom_sf"/>
</dbReference>
<gene>
    <name evidence="18" type="ORF">ODALV1_LOCUS13082</name>
</gene>
<evidence type="ECO:0000256" key="8">
    <source>
        <dbReference type="ARBA" id="ARBA00022771"/>
    </source>
</evidence>
<dbReference type="InterPro" id="IPR001214">
    <property type="entry name" value="SET_dom"/>
</dbReference>
<evidence type="ECO:0000256" key="6">
    <source>
        <dbReference type="ARBA" id="ARBA00022691"/>
    </source>
</evidence>
<keyword evidence="7" id="KW-0479">Metal-binding</keyword>
<comment type="caution">
    <text evidence="18">The sequence shown here is derived from an EMBL/GenBank/DDBJ whole genome shotgun (WGS) entry which is preliminary data.</text>
</comment>
<keyword evidence="5" id="KW-0808">Transferase</keyword>
<dbReference type="EMBL" id="CAXLJM020000040">
    <property type="protein sequence ID" value="CAL8108766.1"/>
    <property type="molecule type" value="Genomic_DNA"/>
</dbReference>